<gene>
    <name evidence="2" type="ORF">RSSL_01541</name>
</gene>
<feature type="transmembrane region" description="Helical" evidence="1">
    <location>
        <begin position="320"/>
        <end position="344"/>
    </location>
</feature>
<feature type="transmembrane region" description="Helical" evidence="1">
    <location>
        <begin position="253"/>
        <end position="272"/>
    </location>
</feature>
<keyword evidence="3" id="KW-1185">Reference proteome</keyword>
<proteinExistence type="predicted"/>
<sequence length="533" mass="59968">MMNHWRHFSWRCRTMSNIWILLKAQLINFFPINEIRDSRNKKQSSMAIASFGIITLSLFYFVYNIITAKTLVHVGQQNLIPAYMVSVSSFSILFLTVFYSNGILFGSRDMEILQSLPVKSSYIITSKFMFMYLLNFLIGLMFMLPGGIIWGFNGSLNLLQIILYFTSIIFAPLIPMCIAACMGLVIVVASSFFKRKNVISLIFSFAMLGIIGYFALSALQSGDESSIGVTLAKQITGLYPISRLFMSYYNFPMYYGMGFYIVLSIVVFYLFVKIASLKYGLLNTLANTKSSYANDKVSYERKSVFFSLYQKELGRFLSSYMAVLNAGLGVILLCVFSICFLFNSVGQIGNSAGIENINEYLSNLAPVFIASMLSLSCPAASSISLEGKNIWILKSSPVEVKTILNAKIAVNLTLHLIGYMISVSVFMLKLDMSPIQVMNLVIVPICYSLFIMVIGISLNKKYPNYDWDSEMIVVKQSLPVIVTGIISMITLITPILLNWFFNLPIIFVLQAVSVILLAISFRVYIKMTKLNFI</sequence>
<keyword evidence="1" id="KW-0472">Membrane</keyword>
<feature type="transmembrane region" description="Helical" evidence="1">
    <location>
        <begin position="503"/>
        <end position="525"/>
    </location>
</feature>
<evidence type="ECO:0000313" key="2">
    <source>
        <dbReference type="EMBL" id="EJO16741.1"/>
    </source>
</evidence>
<dbReference type="EMBL" id="ALIF01000001">
    <property type="protein sequence ID" value="EJO16741.1"/>
    <property type="molecule type" value="Genomic_DNA"/>
</dbReference>
<name>J7THM1_STRSL</name>
<dbReference type="PATRIC" id="fig|1200793.3.peg.631"/>
<dbReference type="Proteomes" id="UP000006983">
    <property type="component" value="Unassembled WGS sequence"/>
</dbReference>
<feature type="transmembrane region" description="Helical" evidence="1">
    <location>
        <begin position="478"/>
        <end position="497"/>
    </location>
</feature>
<feature type="transmembrane region" description="Helical" evidence="1">
    <location>
        <begin position="46"/>
        <end position="63"/>
    </location>
</feature>
<dbReference type="AlphaFoldDB" id="J7THM1"/>
<protein>
    <submittedName>
        <fullName evidence="2">ABC transporter permease protein</fullName>
    </submittedName>
</protein>
<accession>J7THM1</accession>
<evidence type="ECO:0000256" key="1">
    <source>
        <dbReference type="SAM" id="Phobius"/>
    </source>
</evidence>
<dbReference type="Pfam" id="PF16949">
    <property type="entry name" value="ABC_tran_2"/>
    <property type="match status" value="1"/>
</dbReference>
<feature type="transmembrane region" description="Helical" evidence="1">
    <location>
        <begin position="364"/>
        <end position="387"/>
    </location>
</feature>
<feature type="transmembrane region" description="Helical" evidence="1">
    <location>
        <begin position="83"/>
        <end position="107"/>
    </location>
</feature>
<dbReference type="InterPro" id="IPR031599">
    <property type="entry name" value="ABC_tran_2"/>
</dbReference>
<feature type="transmembrane region" description="Helical" evidence="1">
    <location>
        <begin position="198"/>
        <end position="216"/>
    </location>
</feature>
<keyword evidence="1" id="KW-0812">Transmembrane</keyword>
<organism evidence="2 3">
    <name type="scientific">Streptococcus salivarius K12</name>
    <dbReference type="NCBI Taxonomy" id="1200793"/>
    <lineage>
        <taxon>Bacteria</taxon>
        <taxon>Bacillati</taxon>
        <taxon>Bacillota</taxon>
        <taxon>Bacilli</taxon>
        <taxon>Lactobacillales</taxon>
        <taxon>Streptococcaceae</taxon>
        <taxon>Streptococcus</taxon>
    </lineage>
</organism>
<keyword evidence="1" id="KW-1133">Transmembrane helix</keyword>
<feature type="transmembrane region" description="Helical" evidence="1">
    <location>
        <begin position="440"/>
        <end position="458"/>
    </location>
</feature>
<reference evidence="2 3" key="1">
    <citation type="journal article" date="2012" name="J. Bacteriol.">
        <title>Genome Sequence of the Lantibiotic Bacteriocin Producer Streptococcus salivarius Strain K12.</title>
        <authorList>
            <person name="Barretto C."/>
            <person name="Alvarez-Martin P."/>
            <person name="Foata F."/>
            <person name="Renault P."/>
            <person name="Berger B."/>
        </authorList>
    </citation>
    <scope>NUCLEOTIDE SEQUENCE [LARGE SCALE GENOMIC DNA]</scope>
    <source>
        <strain evidence="2 3">K12</strain>
    </source>
</reference>
<feature type="transmembrane region" description="Helical" evidence="1">
    <location>
        <begin position="158"/>
        <end position="186"/>
    </location>
</feature>
<evidence type="ECO:0000313" key="3">
    <source>
        <dbReference type="Proteomes" id="UP000006983"/>
    </source>
</evidence>
<feature type="transmembrane region" description="Helical" evidence="1">
    <location>
        <begin position="408"/>
        <end position="428"/>
    </location>
</feature>
<feature type="transmembrane region" description="Helical" evidence="1">
    <location>
        <begin position="128"/>
        <end position="152"/>
    </location>
</feature>
<comment type="caution">
    <text evidence="2">The sequence shown here is derived from an EMBL/GenBank/DDBJ whole genome shotgun (WGS) entry which is preliminary data.</text>
</comment>